<reference evidence="1 2" key="1">
    <citation type="submission" date="2020-07" db="EMBL/GenBank/DDBJ databases">
        <title>Sequencing the genomes of 1000 actinobacteria strains.</title>
        <authorList>
            <person name="Klenk H.-P."/>
        </authorList>
    </citation>
    <scope>NUCLEOTIDE SEQUENCE [LARGE SCALE GENOMIC DNA]</scope>
    <source>
        <strain evidence="1 2">DSM 100723</strain>
    </source>
</reference>
<gene>
    <name evidence="1" type="ORF">FHX74_002604</name>
</gene>
<sequence length="149" mass="17000">MTTRPIRRSGVAWRVAVSVVVVVLLVNGTLRMTDAAWPFGPMSQYAFAPAPDSEVAITRVEGRLADGRRIDLELNPWSSGIRRADVEAQIPQIEARPELLRAVQQGWARRHPTEPPLTELWLCQEWHRLSDRTWQPVRTVTLASWKVDR</sequence>
<protein>
    <submittedName>
        <fullName evidence="1">Uncharacterized protein</fullName>
    </submittedName>
</protein>
<dbReference type="Proteomes" id="UP000523079">
    <property type="component" value="Unassembled WGS sequence"/>
</dbReference>
<comment type="caution">
    <text evidence="1">The sequence shown here is derived from an EMBL/GenBank/DDBJ whole genome shotgun (WGS) entry which is preliminary data.</text>
</comment>
<keyword evidence="2" id="KW-1185">Reference proteome</keyword>
<name>A0A7W3ITJ5_9ACTN</name>
<dbReference type="EMBL" id="JACGWT010000004">
    <property type="protein sequence ID" value="MBA8794976.1"/>
    <property type="molecule type" value="Genomic_DNA"/>
</dbReference>
<dbReference type="AlphaFoldDB" id="A0A7W3ITJ5"/>
<dbReference type="RefSeq" id="WP_182560598.1">
    <property type="nucleotide sequence ID" value="NZ_JACGWT010000004.1"/>
</dbReference>
<accession>A0A7W3ITJ5</accession>
<evidence type="ECO:0000313" key="2">
    <source>
        <dbReference type="Proteomes" id="UP000523079"/>
    </source>
</evidence>
<proteinExistence type="predicted"/>
<evidence type="ECO:0000313" key="1">
    <source>
        <dbReference type="EMBL" id="MBA8794976.1"/>
    </source>
</evidence>
<organism evidence="1 2">
    <name type="scientific">Microlunatus kandeliicorticis</name>
    <dbReference type="NCBI Taxonomy" id="1759536"/>
    <lineage>
        <taxon>Bacteria</taxon>
        <taxon>Bacillati</taxon>
        <taxon>Actinomycetota</taxon>
        <taxon>Actinomycetes</taxon>
        <taxon>Propionibacteriales</taxon>
        <taxon>Propionibacteriaceae</taxon>
        <taxon>Microlunatus</taxon>
    </lineage>
</organism>